<dbReference type="InterPro" id="IPR036661">
    <property type="entry name" value="Luciferase-like_sf"/>
</dbReference>
<dbReference type="GO" id="GO:0046306">
    <property type="term" value="P:alkanesulfonate catabolic process"/>
    <property type="evidence" value="ECO:0007669"/>
    <property type="project" value="TreeGrafter"/>
</dbReference>
<keyword evidence="1" id="KW-0285">Flavoprotein</keyword>
<accession>A0A382AE27</accession>
<proteinExistence type="predicted"/>
<feature type="domain" description="Luciferase-like" evidence="5">
    <location>
        <begin position="29"/>
        <end position="256"/>
    </location>
</feature>
<keyword evidence="2" id="KW-0288">FMN</keyword>
<evidence type="ECO:0000259" key="5">
    <source>
        <dbReference type="Pfam" id="PF00296"/>
    </source>
</evidence>
<evidence type="ECO:0000313" key="6">
    <source>
        <dbReference type="EMBL" id="SVA99820.1"/>
    </source>
</evidence>
<dbReference type="AlphaFoldDB" id="A0A382AE27"/>
<dbReference type="InterPro" id="IPR019921">
    <property type="entry name" value="Lucif-like_OxRdtase_Rv2161c"/>
</dbReference>
<name>A0A382AE27_9ZZZZ</name>
<organism evidence="6">
    <name type="scientific">marine metagenome</name>
    <dbReference type="NCBI Taxonomy" id="408172"/>
    <lineage>
        <taxon>unclassified sequences</taxon>
        <taxon>metagenomes</taxon>
        <taxon>ecological metagenomes</taxon>
    </lineage>
</organism>
<keyword evidence="4" id="KW-0503">Monooxygenase</keyword>
<evidence type="ECO:0000256" key="1">
    <source>
        <dbReference type="ARBA" id="ARBA00022630"/>
    </source>
</evidence>
<gene>
    <name evidence="6" type="ORF">METZ01_LOCUS152674</name>
</gene>
<sequence length="314" mass="33812">MANLVPEGGALYGIQLPIQTLTRTLVDPWEDDATAGDLATVARAAEAAGLDFVGVCDHVAIPDNDYAAHMRTTWYDPVATLAWLGAQTESIRLLSVVWIAAYRHPLLTASSFGTLSHLTDGRVILGVGAGHVEAEFEAMGIDYHQRGRILDECIDAVRGAWTDTYVSHEGGHFSYADVGVSPGPPSGDLPIWVGGAGAAAWKRCGQRGDGYIPMGAQRDSYPEIIDTIHRAADEAGRGDASFDIGIMPGWTHIGEPPDDLPPAWLTGDPEKIAESLREDRAVGANVFHLKFRGRTLDEYLDQLSAFGEQVRPLL</sequence>
<dbReference type="Pfam" id="PF00296">
    <property type="entry name" value="Bac_luciferase"/>
    <property type="match status" value="1"/>
</dbReference>
<evidence type="ECO:0000256" key="4">
    <source>
        <dbReference type="ARBA" id="ARBA00023033"/>
    </source>
</evidence>
<dbReference type="NCBIfam" id="TIGR03619">
    <property type="entry name" value="F420_Rv2161c"/>
    <property type="match status" value="1"/>
</dbReference>
<protein>
    <recommendedName>
        <fullName evidence="5">Luciferase-like domain-containing protein</fullName>
    </recommendedName>
</protein>
<dbReference type="GO" id="GO:0008726">
    <property type="term" value="F:alkanesulfonate monooxygenase activity"/>
    <property type="evidence" value="ECO:0007669"/>
    <property type="project" value="TreeGrafter"/>
</dbReference>
<keyword evidence="3" id="KW-0560">Oxidoreductase</keyword>
<dbReference type="InterPro" id="IPR011251">
    <property type="entry name" value="Luciferase-like_dom"/>
</dbReference>
<dbReference type="PANTHER" id="PTHR42847">
    <property type="entry name" value="ALKANESULFONATE MONOOXYGENASE"/>
    <property type="match status" value="1"/>
</dbReference>
<dbReference type="EMBL" id="UINC01025015">
    <property type="protein sequence ID" value="SVA99820.1"/>
    <property type="molecule type" value="Genomic_DNA"/>
</dbReference>
<dbReference type="Gene3D" id="3.20.20.30">
    <property type="entry name" value="Luciferase-like domain"/>
    <property type="match status" value="1"/>
</dbReference>
<dbReference type="SUPFAM" id="SSF51679">
    <property type="entry name" value="Bacterial luciferase-like"/>
    <property type="match status" value="1"/>
</dbReference>
<evidence type="ECO:0000256" key="2">
    <source>
        <dbReference type="ARBA" id="ARBA00022643"/>
    </source>
</evidence>
<dbReference type="PANTHER" id="PTHR42847:SF4">
    <property type="entry name" value="ALKANESULFONATE MONOOXYGENASE-RELATED"/>
    <property type="match status" value="1"/>
</dbReference>
<dbReference type="InterPro" id="IPR050172">
    <property type="entry name" value="SsuD_RutA_monooxygenase"/>
</dbReference>
<evidence type="ECO:0000256" key="3">
    <source>
        <dbReference type="ARBA" id="ARBA00023002"/>
    </source>
</evidence>
<reference evidence="6" key="1">
    <citation type="submission" date="2018-05" db="EMBL/GenBank/DDBJ databases">
        <authorList>
            <person name="Lanie J.A."/>
            <person name="Ng W.-L."/>
            <person name="Kazmierczak K.M."/>
            <person name="Andrzejewski T.M."/>
            <person name="Davidsen T.M."/>
            <person name="Wayne K.J."/>
            <person name="Tettelin H."/>
            <person name="Glass J.I."/>
            <person name="Rusch D."/>
            <person name="Podicherti R."/>
            <person name="Tsui H.-C.T."/>
            <person name="Winkler M.E."/>
        </authorList>
    </citation>
    <scope>NUCLEOTIDE SEQUENCE</scope>
</reference>